<dbReference type="RefSeq" id="WP_380757810.1">
    <property type="nucleotide sequence ID" value="NZ_BAABLT010000005.1"/>
</dbReference>
<feature type="compositionally biased region" description="Basic residues" evidence="1">
    <location>
        <begin position="64"/>
        <end position="73"/>
    </location>
</feature>
<accession>A0ABW3FPT8</accession>
<dbReference type="EMBL" id="JBHTIW010000007">
    <property type="protein sequence ID" value="MFD0920536.1"/>
    <property type="molecule type" value="Genomic_DNA"/>
</dbReference>
<evidence type="ECO:0000259" key="2">
    <source>
        <dbReference type="Pfam" id="PF07683"/>
    </source>
</evidence>
<protein>
    <submittedName>
        <fullName evidence="3">GTP-binding protein</fullName>
    </submittedName>
</protein>
<feature type="compositionally biased region" description="Low complexity" evidence="1">
    <location>
        <begin position="54"/>
        <end position="63"/>
    </location>
</feature>
<keyword evidence="4" id="KW-1185">Reference proteome</keyword>
<comment type="caution">
    <text evidence="3">The sequence shown here is derived from an EMBL/GenBank/DDBJ whole genome shotgun (WGS) entry which is preliminary data.</text>
</comment>
<evidence type="ECO:0000313" key="3">
    <source>
        <dbReference type="EMBL" id="MFD0920536.1"/>
    </source>
</evidence>
<dbReference type="SUPFAM" id="SSF90002">
    <property type="entry name" value="Hypothetical protein YjiA, C-terminal domain"/>
    <property type="match status" value="1"/>
</dbReference>
<dbReference type="InterPro" id="IPR011629">
    <property type="entry name" value="CobW-like_C"/>
</dbReference>
<feature type="domain" description="CobW C-terminal" evidence="2">
    <location>
        <begin position="81"/>
        <end position="121"/>
    </location>
</feature>
<sequence length="123" mass="13897">MSRGRTGTSGSGTPTPSPRRHRRAGGLPDDPGDPRQPDRRRPARWAARFRCASRRAPAVPAGPRRVRARVRPRWTRSRRWTGRRFEIRPAVARGRDPRSTGVVFIGRDPDRDRLTEGLRGCAV</sequence>
<dbReference type="Proteomes" id="UP001597018">
    <property type="component" value="Unassembled WGS sequence"/>
</dbReference>
<evidence type="ECO:0000313" key="4">
    <source>
        <dbReference type="Proteomes" id="UP001597018"/>
    </source>
</evidence>
<dbReference type="Pfam" id="PF07683">
    <property type="entry name" value="CobW_C"/>
    <property type="match status" value="1"/>
</dbReference>
<feature type="region of interest" description="Disordered" evidence="1">
    <location>
        <begin position="54"/>
        <end position="73"/>
    </location>
</feature>
<name>A0ABW3FPT8_9PSEU</name>
<proteinExistence type="predicted"/>
<feature type="region of interest" description="Disordered" evidence="1">
    <location>
        <begin position="1"/>
        <end position="43"/>
    </location>
</feature>
<evidence type="ECO:0000256" key="1">
    <source>
        <dbReference type="SAM" id="MobiDB-lite"/>
    </source>
</evidence>
<organism evidence="3 4">
    <name type="scientific">Saccharopolyspora rosea</name>
    <dbReference type="NCBI Taxonomy" id="524884"/>
    <lineage>
        <taxon>Bacteria</taxon>
        <taxon>Bacillati</taxon>
        <taxon>Actinomycetota</taxon>
        <taxon>Actinomycetes</taxon>
        <taxon>Pseudonocardiales</taxon>
        <taxon>Pseudonocardiaceae</taxon>
        <taxon>Saccharopolyspora</taxon>
    </lineage>
</organism>
<reference evidence="4" key="1">
    <citation type="journal article" date="2019" name="Int. J. Syst. Evol. Microbiol.">
        <title>The Global Catalogue of Microorganisms (GCM) 10K type strain sequencing project: providing services to taxonomists for standard genome sequencing and annotation.</title>
        <authorList>
            <consortium name="The Broad Institute Genomics Platform"/>
            <consortium name="The Broad Institute Genome Sequencing Center for Infectious Disease"/>
            <person name="Wu L."/>
            <person name="Ma J."/>
        </authorList>
    </citation>
    <scope>NUCLEOTIDE SEQUENCE [LARGE SCALE GENOMIC DNA]</scope>
    <source>
        <strain evidence="4">CCUG 56401</strain>
    </source>
</reference>
<gene>
    <name evidence="3" type="ORF">ACFQ16_12355</name>
</gene>
<feature type="compositionally biased region" description="Low complexity" evidence="1">
    <location>
        <begin position="1"/>
        <end position="14"/>
    </location>
</feature>